<comment type="caution">
    <text evidence="1">The sequence shown here is derived from an EMBL/GenBank/DDBJ whole genome shotgun (WGS) entry which is preliminary data.</text>
</comment>
<gene>
    <name evidence="1" type="ORF">L6164_005361</name>
</gene>
<sequence length="131" mass="14626">MGSKVVVEDKGKLKIHNRRYDCKEIRQAKPCSCSSLASPQQGPTCKEKMIEIVCSCCLLCVCCPLAAAVCCISLPYKICQQGLRRAWQWACYGSSNRIYAVYSSFSDIDSESDVNSTKIKPVVAKQTRDRF</sequence>
<accession>A0ACB9PSY6</accession>
<evidence type="ECO:0000313" key="1">
    <source>
        <dbReference type="EMBL" id="KAI4350959.1"/>
    </source>
</evidence>
<keyword evidence="2" id="KW-1185">Reference proteome</keyword>
<reference evidence="1 2" key="1">
    <citation type="journal article" date="2022" name="DNA Res.">
        <title>Chromosomal-level genome assembly of the orchid tree Bauhinia variegata (Leguminosae; Cercidoideae) supports the allotetraploid origin hypothesis of Bauhinia.</title>
        <authorList>
            <person name="Zhong Y."/>
            <person name="Chen Y."/>
            <person name="Zheng D."/>
            <person name="Pang J."/>
            <person name="Liu Y."/>
            <person name="Luo S."/>
            <person name="Meng S."/>
            <person name="Qian L."/>
            <person name="Wei D."/>
            <person name="Dai S."/>
            <person name="Zhou R."/>
        </authorList>
    </citation>
    <scope>NUCLEOTIDE SEQUENCE [LARGE SCALE GENOMIC DNA]</scope>
    <source>
        <strain evidence="1">BV-YZ2020</strain>
    </source>
</reference>
<dbReference type="EMBL" id="CM039428">
    <property type="protein sequence ID" value="KAI4350959.1"/>
    <property type="molecule type" value="Genomic_DNA"/>
</dbReference>
<evidence type="ECO:0000313" key="2">
    <source>
        <dbReference type="Proteomes" id="UP000828941"/>
    </source>
</evidence>
<organism evidence="1 2">
    <name type="scientific">Bauhinia variegata</name>
    <name type="common">Purple orchid tree</name>
    <name type="synonym">Phanera variegata</name>
    <dbReference type="NCBI Taxonomy" id="167791"/>
    <lineage>
        <taxon>Eukaryota</taxon>
        <taxon>Viridiplantae</taxon>
        <taxon>Streptophyta</taxon>
        <taxon>Embryophyta</taxon>
        <taxon>Tracheophyta</taxon>
        <taxon>Spermatophyta</taxon>
        <taxon>Magnoliopsida</taxon>
        <taxon>eudicotyledons</taxon>
        <taxon>Gunneridae</taxon>
        <taxon>Pentapetalae</taxon>
        <taxon>rosids</taxon>
        <taxon>fabids</taxon>
        <taxon>Fabales</taxon>
        <taxon>Fabaceae</taxon>
        <taxon>Cercidoideae</taxon>
        <taxon>Cercideae</taxon>
        <taxon>Bauhiniinae</taxon>
        <taxon>Bauhinia</taxon>
    </lineage>
</organism>
<protein>
    <submittedName>
        <fullName evidence="1">Uncharacterized protein</fullName>
    </submittedName>
</protein>
<name>A0ACB9PSY6_BAUVA</name>
<proteinExistence type="predicted"/>
<dbReference type="Proteomes" id="UP000828941">
    <property type="component" value="Chromosome 3"/>
</dbReference>